<evidence type="ECO:0000313" key="3">
    <source>
        <dbReference type="EMBL" id="OXB00413.1"/>
    </source>
</evidence>
<organism evidence="3 4">
    <name type="scientific">Flavobacterium oncorhynchi</name>
    <dbReference type="NCBI Taxonomy" id="728056"/>
    <lineage>
        <taxon>Bacteria</taxon>
        <taxon>Pseudomonadati</taxon>
        <taxon>Bacteroidota</taxon>
        <taxon>Flavobacteriia</taxon>
        <taxon>Flavobacteriales</taxon>
        <taxon>Flavobacteriaceae</taxon>
        <taxon>Flavobacterium</taxon>
    </lineage>
</organism>
<dbReference type="PROSITE" id="PS51781">
    <property type="entry name" value="SH3B"/>
    <property type="match status" value="1"/>
</dbReference>
<dbReference type="AlphaFoldDB" id="A0A226I296"/>
<dbReference type="Proteomes" id="UP000198336">
    <property type="component" value="Unassembled WGS sequence"/>
</dbReference>
<sequence>MRYKAPRRASEKAVKTVSKSTVSNPSKSSFSTQPKERIKNKSFMNNYRSNDMLAVDSDILNLRNGPGIEYEAIEILKKHALLKLIAIDGEWLQVKVIESGNYGYVNAKYVYKT</sequence>
<reference evidence="3 4" key="1">
    <citation type="submission" date="2016-11" db="EMBL/GenBank/DDBJ databases">
        <title>Whole genomes of Flavobacteriaceae.</title>
        <authorList>
            <person name="Stine C."/>
            <person name="Li C."/>
            <person name="Tadesse D."/>
        </authorList>
    </citation>
    <scope>NUCLEOTIDE SEQUENCE [LARGE SCALE GENOMIC DNA]</scope>
    <source>
        <strain evidence="3 4">CCUG 59446</strain>
    </source>
</reference>
<dbReference type="EMBL" id="MUHA01000010">
    <property type="protein sequence ID" value="OXB00413.1"/>
    <property type="molecule type" value="Genomic_DNA"/>
</dbReference>
<evidence type="ECO:0000313" key="4">
    <source>
        <dbReference type="Proteomes" id="UP000198336"/>
    </source>
</evidence>
<accession>A0A226I296</accession>
<evidence type="ECO:0000256" key="1">
    <source>
        <dbReference type="SAM" id="MobiDB-lite"/>
    </source>
</evidence>
<gene>
    <name evidence="3" type="ORF">B0A75_08865</name>
</gene>
<dbReference type="Pfam" id="PF08239">
    <property type="entry name" value="SH3_3"/>
    <property type="match status" value="1"/>
</dbReference>
<feature type="domain" description="SH3b" evidence="2">
    <location>
        <begin position="44"/>
        <end position="113"/>
    </location>
</feature>
<dbReference type="Gene3D" id="2.30.30.40">
    <property type="entry name" value="SH3 Domains"/>
    <property type="match status" value="1"/>
</dbReference>
<feature type="compositionally biased region" description="Low complexity" evidence="1">
    <location>
        <begin position="15"/>
        <end position="32"/>
    </location>
</feature>
<name>A0A226I296_9FLAO</name>
<feature type="region of interest" description="Disordered" evidence="1">
    <location>
        <begin position="1"/>
        <end position="35"/>
    </location>
</feature>
<dbReference type="InterPro" id="IPR003646">
    <property type="entry name" value="SH3-like_bac-type"/>
</dbReference>
<protein>
    <recommendedName>
        <fullName evidence="2">SH3b domain-containing protein</fullName>
    </recommendedName>
</protein>
<keyword evidence="4" id="KW-1185">Reference proteome</keyword>
<evidence type="ECO:0000259" key="2">
    <source>
        <dbReference type="PROSITE" id="PS51781"/>
    </source>
</evidence>
<comment type="caution">
    <text evidence="3">The sequence shown here is derived from an EMBL/GenBank/DDBJ whole genome shotgun (WGS) entry which is preliminary data.</text>
</comment>
<proteinExistence type="predicted"/>